<gene>
    <name evidence="2" type="ORF">GCM10010961_04750</name>
</gene>
<reference evidence="2" key="2">
    <citation type="submission" date="2020-09" db="EMBL/GenBank/DDBJ databases">
        <authorList>
            <person name="Sun Q."/>
            <person name="Zhou Y."/>
        </authorList>
    </citation>
    <scope>NUCLEOTIDE SEQUENCE</scope>
    <source>
        <strain evidence="2">CGMCC 1.7081</strain>
    </source>
</reference>
<dbReference type="Gene3D" id="1.10.287.130">
    <property type="match status" value="1"/>
</dbReference>
<comment type="caution">
    <text evidence="2">The sequence shown here is derived from an EMBL/GenBank/DDBJ whole genome shotgun (WGS) entry which is preliminary data.</text>
</comment>
<evidence type="ECO:0000313" key="3">
    <source>
        <dbReference type="Proteomes" id="UP000611500"/>
    </source>
</evidence>
<dbReference type="EMBL" id="BNAP01000001">
    <property type="protein sequence ID" value="GHG81024.1"/>
    <property type="molecule type" value="Genomic_DNA"/>
</dbReference>
<dbReference type="Pfam" id="PF10090">
    <property type="entry name" value="HPTransfase"/>
    <property type="match status" value="1"/>
</dbReference>
<keyword evidence="3" id="KW-1185">Reference proteome</keyword>
<sequence>MKNPTDLTPQDLSALIASRICHDLIGPIGAIVNGLELLEMTGTPAGPEFQLISDSAQGASARLRFFRIAFGAPGEQMVPGSDITTTLKEIAHEGRVSYVWRPEGAQRRSDVKLAFLAILCLEAALPRGGEIEVSVAEGIWTITARAERIAVDTGLWSWLDGQGERVVPAPARIQYLLLPAAADQIGRQITARQEDAGLSIIF</sequence>
<accession>A0A8J3H3D6</accession>
<dbReference type="InterPro" id="IPR018762">
    <property type="entry name" value="ChpT_C"/>
</dbReference>
<reference evidence="2" key="1">
    <citation type="journal article" date="2014" name="Int. J. Syst. Evol. Microbiol.">
        <title>Complete genome sequence of Corynebacterium casei LMG S-19264T (=DSM 44701T), isolated from a smear-ripened cheese.</title>
        <authorList>
            <consortium name="US DOE Joint Genome Institute (JGI-PGF)"/>
            <person name="Walter F."/>
            <person name="Albersmeier A."/>
            <person name="Kalinowski J."/>
            <person name="Ruckert C."/>
        </authorList>
    </citation>
    <scope>NUCLEOTIDE SEQUENCE</scope>
    <source>
        <strain evidence="2">CGMCC 1.7081</strain>
    </source>
</reference>
<dbReference type="Proteomes" id="UP000611500">
    <property type="component" value="Unassembled WGS sequence"/>
</dbReference>
<dbReference type="AlphaFoldDB" id="A0A8J3H3D6"/>
<dbReference type="Gene3D" id="3.30.565.10">
    <property type="entry name" value="Histidine kinase-like ATPase, C-terminal domain"/>
    <property type="match status" value="1"/>
</dbReference>
<organism evidence="2 3">
    <name type="scientific">Pseudodonghicola xiamenensis</name>
    <dbReference type="NCBI Taxonomy" id="337702"/>
    <lineage>
        <taxon>Bacteria</taxon>
        <taxon>Pseudomonadati</taxon>
        <taxon>Pseudomonadota</taxon>
        <taxon>Alphaproteobacteria</taxon>
        <taxon>Rhodobacterales</taxon>
        <taxon>Paracoccaceae</taxon>
        <taxon>Pseudodonghicola</taxon>
    </lineage>
</organism>
<dbReference type="RefSeq" id="WP_028092215.1">
    <property type="nucleotide sequence ID" value="NZ_BNAP01000001.1"/>
</dbReference>
<proteinExistence type="predicted"/>
<name>A0A8J3H3D6_9RHOB</name>
<evidence type="ECO:0000313" key="2">
    <source>
        <dbReference type="EMBL" id="GHG81024.1"/>
    </source>
</evidence>
<feature type="domain" description="Histidine phosphotransferase ChpT C-terminal" evidence="1">
    <location>
        <begin position="82"/>
        <end position="196"/>
    </location>
</feature>
<dbReference type="InterPro" id="IPR036890">
    <property type="entry name" value="HATPase_C_sf"/>
</dbReference>
<protein>
    <submittedName>
        <fullName evidence="2">Histidine phosphotransferase</fullName>
    </submittedName>
</protein>
<evidence type="ECO:0000259" key="1">
    <source>
        <dbReference type="Pfam" id="PF10090"/>
    </source>
</evidence>